<feature type="compositionally biased region" description="Basic and acidic residues" evidence="1">
    <location>
        <begin position="596"/>
        <end position="609"/>
    </location>
</feature>
<feature type="domain" description="Arrestin C-terminal-like" evidence="2">
    <location>
        <begin position="294"/>
        <end position="443"/>
    </location>
</feature>
<dbReference type="PANTHER" id="PTHR11188">
    <property type="entry name" value="ARRESTIN DOMAIN CONTAINING PROTEIN"/>
    <property type="match status" value="1"/>
</dbReference>
<dbReference type="GO" id="GO:0031625">
    <property type="term" value="F:ubiquitin protein ligase binding"/>
    <property type="evidence" value="ECO:0007669"/>
    <property type="project" value="TreeGrafter"/>
</dbReference>
<feature type="compositionally biased region" description="Basic and acidic residues" evidence="1">
    <location>
        <begin position="628"/>
        <end position="645"/>
    </location>
</feature>
<dbReference type="GO" id="GO:0030674">
    <property type="term" value="F:protein-macromolecule adaptor activity"/>
    <property type="evidence" value="ECO:0007669"/>
    <property type="project" value="TreeGrafter"/>
</dbReference>
<gene>
    <name evidence="3" type="ORF">WG66_14034</name>
</gene>
<feature type="compositionally biased region" description="Polar residues" evidence="1">
    <location>
        <begin position="610"/>
        <end position="627"/>
    </location>
</feature>
<evidence type="ECO:0000259" key="2">
    <source>
        <dbReference type="SMART" id="SM01017"/>
    </source>
</evidence>
<proteinExistence type="predicted"/>
<dbReference type="Pfam" id="PF02752">
    <property type="entry name" value="Arrestin_C"/>
    <property type="match status" value="1"/>
</dbReference>
<dbReference type="InterPro" id="IPR011022">
    <property type="entry name" value="Arrestin_C-like"/>
</dbReference>
<reference evidence="3 4" key="1">
    <citation type="submission" date="2015-12" db="EMBL/GenBank/DDBJ databases">
        <title>Draft genome sequence of Moniliophthora roreri, the causal agent of frosty pod rot of cacao.</title>
        <authorList>
            <person name="Aime M.C."/>
            <person name="Diaz-Valderrama J.R."/>
            <person name="Kijpornyongpan T."/>
            <person name="Phillips-Mora W."/>
        </authorList>
    </citation>
    <scope>NUCLEOTIDE SEQUENCE [LARGE SCALE GENOMIC DNA]</scope>
    <source>
        <strain evidence="3 4">MCA 2952</strain>
    </source>
</reference>
<accession>A0A0W0FAT4</accession>
<dbReference type="SMART" id="SM01017">
    <property type="entry name" value="Arrestin_C"/>
    <property type="match status" value="1"/>
</dbReference>
<dbReference type="GO" id="GO:0005829">
    <property type="term" value="C:cytosol"/>
    <property type="evidence" value="ECO:0007669"/>
    <property type="project" value="TreeGrafter"/>
</dbReference>
<feature type="region of interest" description="Disordered" evidence="1">
    <location>
        <begin position="572"/>
        <end position="645"/>
    </location>
</feature>
<evidence type="ECO:0000313" key="4">
    <source>
        <dbReference type="Proteomes" id="UP000054988"/>
    </source>
</evidence>
<dbReference type="InterPro" id="IPR014752">
    <property type="entry name" value="Arrestin-like_C"/>
</dbReference>
<feature type="region of interest" description="Disordered" evidence="1">
    <location>
        <begin position="715"/>
        <end position="789"/>
    </location>
</feature>
<sequence>MSSLTDPQSIATHTVPTESTESAYIDCTLDCTLTMSAADATSCFINKKSALSRHGTLFSNGASPARSAAELKVALGNAHARLKPGASLLQNESGLDSPTETTELERAKPRARVEVDLILDRLVCTQGGYLNGVVKIRIRRRAKDEGKIMVSGGKLRVLGFESIQNETHRHLFYQQSSSLAEVAPVSMDLFETTPDNGSFCQVKEGVHAFPFSMFLPVQGQFGNAKGVMPLNCGASVRYVVMFSIKVKERETGRRSIAHFYRDCIVWPRLNPSTCLSPSSKPIQATSSKSLFMGGSGKVTLVAALHRHEWVAGQQCAVKIKVINHTKKAIKSITLTLLRSTTIFKTDEDDPRYEPSAVQKQVAESTLEMGQRGARGHASARGWWTGVGTDETLEFSHLLLIPADALTIERSRLVEVKYTLRVGASAGPLASYLHVFLPLTIINFLSVDPPPTFPVLDRNFLNLDADEEDILYAPLTWPRRSRQSAAGHFEDMSVPSGIDQSVCPDYEEFDDEQPILGDLPLADDDDAFVHRALVHMAVDAKYAEHGQRFSDLYYASVQEGLAEIGRSALQSQAEALSIDTEDTTEDTPTVDTLTSPHSRESSHSSLHDHNISSMPRHSRKSTFAQRVQQKLEESKALGHANEEHTEIITAEKRPEVVTRQSSVTSAKLSIQRSCSGDSYAERMPRSTTGSYFRPRHEIPDEIERFEDVQEDLLEERTGSGLTASQTVPGLYQGNKEPQCSRIFGPRPPLKASRPPSDMSSGGESDDTYVTPLDSNSPVDESDSGAPPAVRIAQLEFGHSVAQFYHVPPASDSSSTTRRPGRARAQTLSALPNPRADMAGLRAKSDYPMSDKGFGAGSVKDRIRQLEERSRAAERDLEANGPL</sequence>
<dbReference type="EMBL" id="LATX01002176">
    <property type="protein sequence ID" value="KTB33416.1"/>
    <property type="molecule type" value="Genomic_DNA"/>
</dbReference>
<evidence type="ECO:0000256" key="1">
    <source>
        <dbReference type="SAM" id="MobiDB-lite"/>
    </source>
</evidence>
<evidence type="ECO:0000313" key="3">
    <source>
        <dbReference type="EMBL" id="KTB33416.1"/>
    </source>
</evidence>
<dbReference type="GO" id="GO:0005886">
    <property type="term" value="C:plasma membrane"/>
    <property type="evidence" value="ECO:0007669"/>
    <property type="project" value="TreeGrafter"/>
</dbReference>
<dbReference type="GO" id="GO:0070086">
    <property type="term" value="P:ubiquitin-dependent endocytosis"/>
    <property type="evidence" value="ECO:0007669"/>
    <property type="project" value="TreeGrafter"/>
</dbReference>
<dbReference type="InterPro" id="IPR050357">
    <property type="entry name" value="Arrestin_domain-protein"/>
</dbReference>
<dbReference type="Proteomes" id="UP000054988">
    <property type="component" value="Unassembled WGS sequence"/>
</dbReference>
<dbReference type="Gene3D" id="2.60.40.640">
    <property type="match status" value="1"/>
</dbReference>
<protein>
    <submittedName>
        <fullName evidence="3">Putative Arrestin domain-containing protein</fullName>
    </submittedName>
</protein>
<name>A0A0W0FAT4_MONRR</name>
<dbReference type="AlphaFoldDB" id="A0A0W0FAT4"/>
<comment type="caution">
    <text evidence="3">The sequence shown here is derived from an EMBL/GenBank/DDBJ whole genome shotgun (WGS) entry which is preliminary data.</text>
</comment>
<dbReference type="PANTHER" id="PTHR11188:SF17">
    <property type="entry name" value="FI21816P1"/>
    <property type="match status" value="1"/>
</dbReference>
<dbReference type="InterPro" id="IPR014756">
    <property type="entry name" value="Ig_E-set"/>
</dbReference>
<dbReference type="eggNOG" id="ENOG502RWPB">
    <property type="taxonomic scope" value="Eukaryota"/>
</dbReference>
<feature type="compositionally biased region" description="Basic and acidic residues" evidence="1">
    <location>
        <begin position="857"/>
        <end position="881"/>
    </location>
</feature>
<organism evidence="3 4">
    <name type="scientific">Moniliophthora roreri</name>
    <name type="common">Frosty pod rot fungus</name>
    <name type="synonym">Monilia roreri</name>
    <dbReference type="NCBI Taxonomy" id="221103"/>
    <lineage>
        <taxon>Eukaryota</taxon>
        <taxon>Fungi</taxon>
        <taxon>Dikarya</taxon>
        <taxon>Basidiomycota</taxon>
        <taxon>Agaricomycotina</taxon>
        <taxon>Agaricomycetes</taxon>
        <taxon>Agaricomycetidae</taxon>
        <taxon>Agaricales</taxon>
        <taxon>Marasmiineae</taxon>
        <taxon>Marasmiaceae</taxon>
        <taxon>Moniliophthora</taxon>
    </lineage>
</organism>
<feature type="region of interest" description="Disordered" evidence="1">
    <location>
        <begin position="804"/>
        <end position="881"/>
    </location>
</feature>
<dbReference type="SUPFAM" id="SSF81296">
    <property type="entry name" value="E set domains"/>
    <property type="match status" value="1"/>
</dbReference>
<feature type="compositionally biased region" description="Low complexity" evidence="1">
    <location>
        <begin position="585"/>
        <end position="595"/>
    </location>
</feature>